<dbReference type="EMBL" id="FUWX01000004">
    <property type="protein sequence ID" value="SJZ36159.1"/>
    <property type="molecule type" value="Genomic_DNA"/>
</dbReference>
<name>A0A1T4K1B2_9FUSO</name>
<comment type="function">
    <text evidence="1">Catalyzes the formation of methylglyoxal from dihydroxyacetone phosphate.</text>
</comment>
<dbReference type="InterPro" id="IPR018148">
    <property type="entry name" value="Methylglyoxal_synth_AS"/>
</dbReference>
<comment type="catalytic activity">
    <reaction evidence="1">
        <text>dihydroxyacetone phosphate = methylglyoxal + phosphate</text>
        <dbReference type="Rhea" id="RHEA:17937"/>
        <dbReference type="ChEBI" id="CHEBI:17158"/>
        <dbReference type="ChEBI" id="CHEBI:43474"/>
        <dbReference type="ChEBI" id="CHEBI:57642"/>
        <dbReference type="EC" id="4.2.3.3"/>
    </reaction>
</comment>
<dbReference type="InterPro" id="IPR036914">
    <property type="entry name" value="MGS-like_dom_sf"/>
</dbReference>
<dbReference type="HAMAP" id="MF_00549">
    <property type="entry name" value="Methylglyoxal_synth"/>
    <property type="match status" value="1"/>
</dbReference>
<dbReference type="InterPro" id="IPR004363">
    <property type="entry name" value="Methylgl_synth"/>
</dbReference>
<dbReference type="Pfam" id="PF02142">
    <property type="entry name" value="MGS"/>
    <property type="match status" value="1"/>
</dbReference>
<feature type="binding site" evidence="1">
    <location>
        <begin position="55"/>
        <end position="56"/>
    </location>
    <ligand>
        <name>substrate</name>
    </ligand>
</feature>
<dbReference type="EC" id="4.2.3.3" evidence="1"/>
<dbReference type="Proteomes" id="UP000191153">
    <property type="component" value="Unassembled WGS sequence"/>
</dbReference>
<evidence type="ECO:0000256" key="2">
    <source>
        <dbReference type="PIRSR" id="PIRSR006614-1"/>
    </source>
</evidence>
<dbReference type="SMART" id="SM00851">
    <property type="entry name" value="MGS"/>
    <property type="match status" value="1"/>
</dbReference>
<feature type="binding site" evidence="1">
    <location>
        <begin position="35"/>
        <end position="38"/>
    </location>
    <ligand>
        <name>substrate</name>
    </ligand>
</feature>
<dbReference type="GO" id="GO:0005829">
    <property type="term" value="C:cytosol"/>
    <property type="evidence" value="ECO:0007669"/>
    <property type="project" value="TreeGrafter"/>
</dbReference>
<dbReference type="PROSITE" id="PS51855">
    <property type="entry name" value="MGS"/>
    <property type="match status" value="1"/>
</dbReference>
<proteinExistence type="inferred from homology"/>
<dbReference type="STRING" id="180163.SAMN02745174_00239"/>
<dbReference type="GO" id="GO:0019242">
    <property type="term" value="P:methylglyoxal biosynthetic process"/>
    <property type="evidence" value="ECO:0007669"/>
    <property type="project" value="UniProtKB-UniRule"/>
</dbReference>
<dbReference type="PROSITE" id="PS01335">
    <property type="entry name" value="METHYLGLYOXAL_SYNTH"/>
    <property type="match status" value="1"/>
</dbReference>
<dbReference type="NCBIfam" id="NF003559">
    <property type="entry name" value="PRK05234.1"/>
    <property type="match status" value="1"/>
</dbReference>
<reference evidence="4 5" key="1">
    <citation type="submission" date="2017-02" db="EMBL/GenBank/DDBJ databases">
        <authorList>
            <person name="Peterson S.W."/>
        </authorList>
    </citation>
    <scope>NUCLEOTIDE SEQUENCE [LARGE SCALE GENOMIC DNA]</scope>
    <source>
        <strain evidence="4 5">ATCC 700028</strain>
    </source>
</reference>
<gene>
    <name evidence="1" type="primary">mgsA</name>
    <name evidence="4" type="ORF">SAMN02745174_00239</name>
</gene>
<dbReference type="SUPFAM" id="SSF52335">
    <property type="entry name" value="Methylglyoxal synthase-like"/>
    <property type="match status" value="1"/>
</dbReference>
<evidence type="ECO:0000256" key="1">
    <source>
        <dbReference type="HAMAP-Rule" id="MF_00549"/>
    </source>
</evidence>
<dbReference type="PANTHER" id="PTHR30492:SF0">
    <property type="entry name" value="METHYLGLYOXAL SYNTHASE"/>
    <property type="match status" value="1"/>
</dbReference>
<sequence>MKKIALIAHDNMKLEMIQFVKDNVKFFSQFELIATGTTGTKIMEATGLTIERYKSGPLGGDQQIGADIATDKIGAVFFFRDALTAQPHEPDIMALIRLADVHKIPMATNSSTAKILLKGLQ</sequence>
<dbReference type="GO" id="GO:0008929">
    <property type="term" value="F:methylglyoxal synthase activity"/>
    <property type="evidence" value="ECO:0007669"/>
    <property type="project" value="UniProtKB-UniRule"/>
</dbReference>
<feature type="active site" description="Proton donor/acceptor" evidence="1 2">
    <location>
        <position position="61"/>
    </location>
</feature>
<keyword evidence="1" id="KW-0456">Lyase</keyword>
<dbReference type="AlphaFoldDB" id="A0A1T4K1B2"/>
<dbReference type="Gene3D" id="3.40.50.1380">
    <property type="entry name" value="Methylglyoxal synthase-like domain"/>
    <property type="match status" value="1"/>
</dbReference>
<feature type="binding site" evidence="1">
    <location>
        <position position="9"/>
    </location>
    <ligand>
        <name>substrate</name>
    </ligand>
</feature>
<feature type="binding site" evidence="1">
    <location>
        <position position="13"/>
    </location>
    <ligand>
        <name>substrate</name>
    </ligand>
</feature>
<dbReference type="RefSeq" id="WP_234977867.1">
    <property type="nucleotide sequence ID" value="NZ_FUWX01000004.1"/>
</dbReference>
<protein>
    <recommendedName>
        <fullName evidence="1">Methylglyoxal synthase</fullName>
        <shortName evidence="1">MGS</shortName>
        <ecNumber evidence="1">4.2.3.3</ecNumber>
    </recommendedName>
</protein>
<evidence type="ECO:0000259" key="3">
    <source>
        <dbReference type="PROSITE" id="PS51855"/>
    </source>
</evidence>
<feature type="binding site" evidence="1">
    <location>
        <position position="88"/>
    </location>
    <ligand>
        <name>substrate</name>
    </ligand>
</feature>
<dbReference type="PIRSF" id="PIRSF006614">
    <property type="entry name" value="Methylglyox_syn"/>
    <property type="match status" value="1"/>
</dbReference>
<comment type="similarity">
    <text evidence="1">Belongs to the methylglyoxal synthase family.</text>
</comment>
<evidence type="ECO:0000313" key="4">
    <source>
        <dbReference type="EMBL" id="SJZ36159.1"/>
    </source>
</evidence>
<dbReference type="PANTHER" id="PTHR30492">
    <property type="entry name" value="METHYLGLYOXAL SYNTHASE"/>
    <property type="match status" value="1"/>
</dbReference>
<evidence type="ECO:0000313" key="5">
    <source>
        <dbReference type="Proteomes" id="UP000191153"/>
    </source>
</evidence>
<accession>A0A1T4K1B2</accession>
<dbReference type="NCBIfam" id="TIGR00160">
    <property type="entry name" value="MGSA"/>
    <property type="match status" value="1"/>
</dbReference>
<dbReference type="CDD" id="cd01422">
    <property type="entry name" value="MGS"/>
    <property type="match status" value="1"/>
</dbReference>
<dbReference type="InterPro" id="IPR011607">
    <property type="entry name" value="MGS-like_dom"/>
</dbReference>
<organism evidence="4 5">
    <name type="scientific">Cetobacterium ceti</name>
    <dbReference type="NCBI Taxonomy" id="180163"/>
    <lineage>
        <taxon>Bacteria</taxon>
        <taxon>Fusobacteriati</taxon>
        <taxon>Fusobacteriota</taxon>
        <taxon>Fusobacteriia</taxon>
        <taxon>Fusobacteriales</taxon>
        <taxon>Fusobacteriaceae</taxon>
        <taxon>Cetobacterium</taxon>
    </lineage>
</organism>
<keyword evidence="5" id="KW-1185">Reference proteome</keyword>
<feature type="domain" description="MGS-like" evidence="3">
    <location>
        <begin position="1"/>
        <end position="121"/>
    </location>
</feature>